<keyword evidence="2" id="KW-1185">Reference proteome</keyword>
<dbReference type="Gene3D" id="2.120.10.30">
    <property type="entry name" value="TolB, C-terminal domain"/>
    <property type="match status" value="1"/>
</dbReference>
<accession>A0A6L3VT98</accession>
<name>A0A6L3VT98_9ACTN</name>
<sequence length="327" mass="34925">MTLRTRLLIVVGAAVLLAVAATGYTLRAAARHPAHTGAGARIVLGTPGQIVFRDMRMGPGKDHLAAVASASPGAPRADSGLVCARFHAAAGTGLCLRNRPGLTPSYEAVVVDAALREHRSYDGAGIPSRTRVSPSGRMAAWTVFVSGDSYGGTNFSTRTSILDTRTGHLVPSLEQYRVIKDGAPYRSADINFWGVTFADDQHFYATLATRGKTWLVAGDTAKRQVRTLHQNVECPSLSPDGTRVAYKKRVRSAAGGNPWRLTVLDLRTMRETPLAETRSVDDQAVWVDGGQVAYSLPGDYGSDLWTVPADGSGTPHRLMTAALNPVF</sequence>
<dbReference type="OrthoDB" id="9808778at2"/>
<dbReference type="EMBL" id="WBMR01000089">
    <property type="protein sequence ID" value="KAB2375056.1"/>
    <property type="molecule type" value="Genomic_DNA"/>
</dbReference>
<reference evidence="1 2" key="1">
    <citation type="submission" date="2019-09" db="EMBL/GenBank/DDBJ databases">
        <title>Actinomadura physcomitrii sp. nov., a novel actinomycete isolated from moss [Physcomitrium sphaericum (Ludw) Fuernr].</title>
        <authorList>
            <person name="Liu C."/>
            <person name="Zhuang X."/>
        </authorList>
    </citation>
    <scope>NUCLEOTIDE SEQUENCE [LARGE SCALE GENOMIC DNA]</scope>
    <source>
        <strain evidence="1 2">CYP1-1B</strain>
    </source>
</reference>
<protein>
    <submittedName>
        <fullName evidence="1">TolB-like translocation protein</fullName>
    </submittedName>
</protein>
<evidence type="ECO:0000313" key="2">
    <source>
        <dbReference type="Proteomes" id="UP000483004"/>
    </source>
</evidence>
<dbReference type="RefSeq" id="WP_151542983.1">
    <property type="nucleotide sequence ID" value="NZ_WBMR01000089.1"/>
</dbReference>
<evidence type="ECO:0000313" key="1">
    <source>
        <dbReference type="EMBL" id="KAB2375056.1"/>
    </source>
</evidence>
<dbReference type="SUPFAM" id="SSF82171">
    <property type="entry name" value="DPP6 N-terminal domain-like"/>
    <property type="match status" value="1"/>
</dbReference>
<gene>
    <name evidence="1" type="ORF">F9B16_26870</name>
</gene>
<proteinExistence type="predicted"/>
<comment type="caution">
    <text evidence="1">The sequence shown here is derived from an EMBL/GenBank/DDBJ whole genome shotgun (WGS) entry which is preliminary data.</text>
</comment>
<dbReference type="Proteomes" id="UP000483004">
    <property type="component" value="Unassembled WGS sequence"/>
</dbReference>
<dbReference type="InterPro" id="IPR011042">
    <property type="entry name" value="6-blade_b-propeller_TolB-like"/>
</dbReference>
<dbReference type="AlphaFoldDB" id="A0A6L3VT98"/>
<organism evidence="1 2">
    <name type="scientific">Actinomadura montaniterrae</name>
    <dbReference type="NCBI Taxonomy" id="1803903"/>
    <lineage>
        <taxon>Bacteria</taxon>
        <taxon>Bacillati</taxon>
        <taxon>Actinomycetota</taxon>
        <taxon>Actinomycetes</taxon>
        <taxon>Streptosporangiales</taxon>
        <taxon>Thermomonosporaceae</taxon>
        <taxon>Actinomadura</taxon>
    </lineage>
</organism>